<proteinExistence type="predicted"/>
<dbReference type="InterPro" id="IPR035587">
    <property type="entry name" value="DUS-like_FMN-bd"/>
</dbReference>
<evidence type="ECO:0000256" key="5">
    <source>
        <dbReference type="ARBA" id="ARBA00023002"/>
    </source>
</evidence>
<dbReference type="GO" id="GO:0017150">
    <property type="term" value="F:tRNA dihydrouridine synthase activity"/>
    <property type="evidence" value="ECO:0007669"/>
    <property type="project" value="InterPro"/>
</dbReference>
<feature type="domain" description="DUS-like FMN-binding" evidence="6">
    <location>
        <begin position="1"/>
        <end position="261"/>
    </location>
</feature>
<protein>
    <submittedName>
        <fullName evidence="7">tRNA-dihydrouridine(20a/20b) synthase [NAD(P)+]-like</fullName>
    </submittedName>
</protein>
<organism evidence="7 8">
    <name type="scientific">Pseudolycoriella hygida</name>
    <dbReference type="NCBI Taxonomy" id="35572"/>
    <lineage>
        <taxon>Eukaryota</taxon>
        <taxon>Metazoa</taxon>
        <taxon>Ecdysozoa</taxon>
        <taxon>Arthropoda</taxon>
        <taxon>Hexapoda</taxon>
        <taxon>Insecta</taxon>
        <taxon>Pterygota</taxon>
        <taxon>Neoptera</taxon>
        <taxon>Endopterygota</taxon>
        <taxon>Diptera</taxon>
        <taxon>Nematocera</taxon>
        <taxon>Sciaroidea</taxon>
        <taxon>Sciaridae</taxon>
        <taxon>Pseudolycoriella</taxon>
    </lineage>
</organism>
<evidence type="ECO:0000256" key="1">
    <source>
        <dbReference type="ARBA" id="ARBA00001917"/>
    </source>
</evidence>
<sequence length="355" mass="40179">MVRYSKLEFRTLVRKYGVDLCFTPMIMADSFCRSEKARQNEFSTNYADSPVIAQFAAQTTFEYLSCAEMVFPYVDGIDLNCGCPQRWAVSTGYGCALLKDPELLRDLTSTVRRNFPSDFSVSAKIRVQKPLDVTINLVRQLEKCGLTFITVHGRTPSQKIGEPSNVEYLAEIKKSISIPMVANGDVRTLDGANELFGQINCDGLMAARGILSNPALFSGASITPVSCLQDWVNIVHANPNVTFQCFHHHLSFMMEKILKRKQRVEFNQFFNKDQVHEFLQQQFGIIPTQLNVDGSIVCEYDENKFRVRSVDHVNETECSAYQSNNNPGKFFQSKLSKDKNNSIDGLDFMDSNIFD</sequence>
<dbReference type="Gene3D" id="3.20.20.70">
    <property type="entry name" value="Aldolase class I"/>
    <property type="match status" value="1"/>
</dbReference>
<dbReference type="Pfam" id="PF01207">
    <property type="entry name" value="Dus"/>
    <property type="match status" value="1"/>
</dbReference>
<dbReference type="InterPro" id="IPR013785">
    <property type="entry name" value="Aldolase_TIM"/>
</dbReference>
<dbReference type="Proteomes" id="UP001151699">
    <property type="component" value="Chromosome A"/>
</dbReference>
<dbReference type="InterPro" id="IPR018517">
    <property type="entry name" value="tRNA_hU_synthase_CS"/>
</dbReference>
<reference evidence="7" key="1">
    <citation type="submission" date="2022-07" db="EMBL/GenBank/DDBJ databases">
        <authorList>
            <person name="Trinca V."/>
            <person name="Uliana J.V.C."/>
            <person name="Torres T.T."/>
            <person name="Ward R.J."/>
            <person name="Monesi N."/>
        </authorList>
    </citation>
    <scope>NUCLEOTIDE SEQUENCE</scope>
    <source>
        <strain evidence="7">HSMRA1968</strain>
        <tissue evidence="7">Whole embryos</tissue>
    </source>
</reference>
<dbReference type="OrthoDB" id="9977870at2759"/>
<evidence type="ECO:0000313" key="8">
    <source>
        <dbReference type="Proteomes" id="UP001151699"/>
    </source>
</evidence>
<keyword evidence="4" id="KW-0819">tRNA processing</keyword>
<evidence type="ECO:0000256" key="4">
    <source>
        <dbReference type="ARBA" id="ARBA00022694"/>
    </source>
</evidence>
<name>A0A9Q0NGU1_9DIPT</name>
<evidence type="ECO:0000313" key="7">
    <source>
        <dbReference type="EMBL" id="KAJ6649995.1"/>
    </source>
</evidence>
<keyword evidence="8" id="KW-1185">Reference proteome</keyword>
<keyword evidence="3" id="KW-0288">FMN</keyword>
<gene>
    <name evidence="7" type="primary">Dus4l</name>
    <name evidence="7" type="ORF">Bhyg_05238</name>
</gene>
<dbReference type="SUPFAM" id="SSF51395">
    <property type="entry name" value="FMN-linked oxidoreductases"/>
    <property type="match status" value="1"/>
</dbReference>
<keyword evidence="5" id="KW-0560">Oxidoreductase</keyword>
<dbReference type="AlphaFoldDB" id="A0A9Q0NGU1"/>
<accession>A0A9Q0NGU1</accession>
<comment type="caution">
    <text evidence="7">The sequence shown here is derived from an EMBL/GenBank/DDBJ whole genome shotgun (WGS) entry which is preliminary data.</text>
</comment>
<comment type="cofactor">
    <cofactor evidence="1">
        <name>FMN</name>
        <dbReference type="ChEBI" id="CHEBI:58210"/>
    </cofactor>
</comment>
<evidence type="ECO:0000256" key="2">
    <source>
        <dbReference type="ARBA" id="ARBA00022630"/>
    </source>
</evidence>
<keyword evidence="2" id="KW-0285">Flavoprotein</keyword>
<dbReference type="PANTHER" id="PTHR11082:SF31">
    <property type="entry name" value="TRNA-DIHYDROURIDINE(20A_20B) SYNTHASE [NAD(P)+]-LIKE"/>
    <property type="match status" value="1"/>
</dbReference>
<dbReference type="PROSITE" id="PS01136">
    <property type="entry name" value="UPF0034"/>
    <property type="match status" value="1"/>
</dbReference>
<dbReference type="CDD" id="cd02801">
    <property type="entry name" value="DUS_like_FMN"/>
    <property type="match status" value="1"/>
</dbReference>
<dbReference type="EMBL" id="WJQU01000001">
    <property type="protein sequence ID" value="KAJ6649995.1"/>
    <property type="molecule type" value="Genomic_DNA"/>
</dbReference>
<evidence type="ECO:0000259" key="6">
    <source>
        <dbReference type="Pfam" id="PF01207"/>
    </source>
</evidence>
<dbReference type="PANTHER" id="PTHR11082">
    <property type="entry name" value="TRNA-DIHYDROURIDINE SYNTHASE"/>
    <property type="match status" value="1"/>
</dbReference>
<evidence type="ECO:0000256" key="3">
    <source>
        <dbReference type="ARBA" id="ARBA00022643"/>
    </source>
</evidence>
<feature type="non-terminal residue" evidence="7">
    <location>
        <position position="1"/>
    </location>
</feature>
<dbReference type="GO" id="GO:0050660">
    <property type="term" value="F:flavin adenine dinucleotide binding"/>
    <property type="evidence" value="ECO:0007669"/>
    <property type="project" value="InterPro"/>
</dbReference>